<gene>
    <name evidence="1" type="ORF">PDE001_LOCUS12095</name>
</gene>
<evidence type="ECO:0000313" key="1">
    <source>
        <dbReference type="EMBL" id="CAI5747169.1"/>
    </source>
</evidence>
<evidence type="ECO:0000313" key="2">
    <source>
        <dbReference type="Proteomes" id="UP001162029"/>
    </source>
</evidence>
<dbReference type="EMBL" id="CANTFM010002682">
    <property type="protein sequence ID" value="CAI5747169.1"/>
    <property type="molecule type" value="Genomic_DNA"/>
</dbReference>
<dbReference type="AlphaFoldDB" id="A0AAV0VHH5"/>
<protein>
    <submittedName>
        <fullName evidence="1">Uncharacterized protein</fullName>
    </submittedName>
</protein>
<comment type="caution">
    <text evidence="1">The sequence shown here is derived from an EMBL/GenBank/DDBJ whole genome shotgun (WGS) entry which is preliminary data.</text>
</comment>
<proteinExistence type="predicted"/>
<organism evidence="1 2">
    <name type="scientific">Peronospora destructor</name>
    <dbReference type="NCBI Taxonomy" id="86335"/>
    <lineage>
        <taxon>Eukaryota</taxon>
        <taxon>Sar</taxon>
        <taxon>Stramenopiles</taxon>
        <taxon>Oomycota</taxon>
        <taxon>Peronosporomycetes</taxon>
        <taxon>Peronosporales</taxon>
        <taxon>Peronosporaceae</taxon>
        <taxon>Peronospora</taxon>
    </lineage>
</organism>
<sequence>MWRRLARSSATVARRSSIVYCVSVSQFRTYRSLCLPSNYCLATISRTFASASARYESRAHDVKVRDFALHELVRRPWFDLQEYCGPIEMSKVRQTLPLVWKKLISHAQGSGEMASEIVDDFYEVARRWRLPKLQRDVFSYMETHFLECVSFEMYGQMFTNLLAAKEAQTMRAIFERAMTRYDLEQGQTPPEIVYRLGIGAAIALDDYAGVKTLMREMEAKGVKPSIEIVTRVMVAQATNGDVKTVVKAAESLNLQSDKKLHEADLNRVITSLGIAGEPDAAFEFYRKSQVRLSSKTLMTLLLVCRKNARPKHALAVLSNRRSFGLKMLPEQYPMLLEIVEELNIGGAPGNEMASIYEEMRADNVPFTERVHALIARNQQHLHGTPFLVTPSAEGEMEAQLRTNELDLPLLHKLVDARKYGQAAAIMDSYVLPVSNDMISSDKHHGIDCLSEECTVVPPWLADIAVEVYSHNQEIEKVRSLLRGFLCVRGDFRHALSRIVGIFGGKGKLRDNRIAYEAFLAMQFQGLQIFRIRDALTLFKQNQDTKAALLLLWQVSKQIAGAMKDAKTAARHQEDFMRTLKSSGVLNFDPRRAIILIRMEYQYGQANMRTSLAPWPRPLVMIGKLYTPNEFMLVWDDMTRRSVAPSKAILRVVVPVMCGSVDVSINDSESWKGMKLFVLRGYHQAVEDRHDKYVLPVACFSMLLEAAVEIGTIEDVNVVYAGAVKTLRASTNKKHYSPADHSRILEAWNTTKSKKAADEHGALRDT</sequence>
<name>A0AAV0VHH5_9STRA</name>
<dbReference type="Gene3D" id="1.25.40.10">
    <property type="entry name" value="Tetratricopeptide repeat domain"/>
    <property type="match status" value="1"/>
</dbReference>
<reference evidence="1" key="1">
    <citation type="submission" date="2022-12" db="EMBL/GenBank/DDBJ databases">
        <authorList>
            <person name="Webb A."/>
        </authorList>
    </citation>
    <scope>NUCLEOTIDE SEQUENCE</scope>
    <source>
        <strain evidence="1">Pd1</strain>
    </source>
</reference>
<accession>A0AAV0VHH5</accession>
<dbReference type="InterPro" id="IPR011990">
    <property type="entry name" value="TPR-like_helical_dom_sf"/>
</dbReference>
<dbReference type="Proteomes" id="UP001162029">
    <property type="component" value="Unassembled WGS sequence"/>
</dbReference>
<keyword evidence="2" id="KW-1185">Reference proteome</keyword>